<evidence type="ECO:0000256" key="1">
    <source>
        <dbReference type="SAM" id="MobiDB-lite"/>
    </source>
</evidence>
<feature type="compositionally biased region" description="Polar residues" evidence="1">
    <location>
        <begin position="106"/>
        <end position="116"/>
    </location>
</feature>
<keyword evidence="3" id="KW-1185">Reference proteome</keyword>
<name>A0A1G4KEW5_9SACH</name>
<reference evidence="3" key="1">
    <citation type="submission" date="2016-03" db="EMBL/GenBank/DDBJ databases">
        <authorList>
            <person name="Devillers H."/>
        </authorList>
    </citation>
    <scope>NUCLEOTIDE SEQUENCE [LARGE SCALE GENOMIC DNA]</scope>
</reference>
<proteinExistence type="predicted"/>
<dbReference type="AlphaFoldDB" id="A0A1G4KEW5"/>
<feature type="region of interest" description="Disordered" evidence="1">
    <location>
        <begin position="106"/>
        <end position="159"/>
    </location>
</feature>
<feature type="compositionally biased region" description="Polar residues" evidence="1">
    <location>
        <begin position="136"/>
        <end position="145"/>
    </location>
</feature>
<evidence type="ECO:0000313" key="2">
    <source>
        <dbReference type="EMBL" id="SCV03027.1"/>
    </source>
</evidence>
<accession>A0A1G4KEW5</accession>
<dbReference type="EMBL" id="LT598468">
    <property type="protein sequence ID" value="SCV03027.1"/>
    <property type="molecule type" value="Genomic_DNA"/>
</dbReference>
<dbReference type="Proteomes" id="UP000191024">
    <property type="component" value="Chromosome H"/>
</dbReference>
<feature type="region of interest" description="Disordered" evidence="1">
    <location>
        <begin position="23"/>
        <end position="59"/>
    </location>
</feature>
<protein>
    <submittedName>
        <fullName evidence="2">LAMI_0H04896g1_1</fullName>
    </submittedName>
</protein>
<gene>
    <name evidence="2" type="ORF">LAMI_0H04896G</name>
</gene>
<evidence type="ECO:0000313" key="3">
    <source>
        <dbReference type="Proteomes" id="UP000191024"/>
    </source>
</evidence>
<sequence length="159" mass="17500">MFFETTLALLAYIGGYFDGRMDQRKKGGSRSSDVSFRTKLPAAPSGPSRPKGNPFFKGSSICTGMPTDAKISLISLYNGTLETTVRRSILQLYEKHHGACVQIDTTMPPSKPQTSNHKPENQKTVLDALTEEKQSKTCNDSTTCPISHLSPSVHPRRQL</sequence>
<organism evidence="2 3">
    <name type="scientific">Lachancea mirantina</name>
    <dbReference type="NCBI Taxonomy" id="1230905"/>
    <lineage>
        <taxon>Eukaryota</taxon>
        <taxon>Fungi</taxon>
        <taxon>Dikarya</taxon>
        <taxon>Ascomycota</taxon>
        <taxon>Saccharomycotina</taxon>
        <taxon>Saccharomycetes</taxon>
        <taxon>Saccharomycetales</taxon>
        <taxon>Saccharomycetaceae</taxon>
        <taxon>Lachancea</taxon>
    </lineage>
</organism>